<evidence type="ECO:0000259" key="5">
    <source>
        <dbReference type="Pfam" id="PF02350"/>
    </source>
</evidence>
<reference evidence="6" key="1">
    <citation type="journal article" date="2020" name="mSystems">
        <title>Genome- and Community-Level Interaction Insights into Carbon Utilization and Element Cycling Functions of Hydrothermarchaeota in Hydrothermal Sediment.</title>
        <authorList>
            <person name="Zhou Z."/>
            <person name="Liu Y."/>
            <person name="Xu W."/>
            <person name="Pan J."/>
            <person name="Luo Z.H."/>
            <person name="Li M."/>
        </authorList>
    </citation>
    <scope>NUCLEOTIDE SEQUENCE [LARGE SCALE GENOMIC DNA]</scope>
    <source>
        <strain evidence="6">SpSt-767</strain>
    </source>
</reference>
<dbReference type="GO" id="GO:0008761">
    <property type="term" value="F:UDP-N-acetylglucosamine 2-epimerase activity"/>
    <property type="evidence" value="ECO:0007669"/>
    <property type="project" value="UniProtKB-EC"/>
</dbReference>
<dbReference type="EMBL" id="DTGR01000177">
    <property type="protein sequence ID" value="HHS30279.1"/>
    <property type="molecule type" value="Genomic_DNA"/>
</dbReference>
<dbReference type="CDD" id="cd03786">
    <property type="entry name" value="GTB_UDP-GlcNAc_2-Epimerase"/>
    <property type="match status" value="1"/>
</dbReference>
<comment type="caution">
    <text evidence="6">The sequence shown here is derived from an EMBL/GenBank/DDBJ whole genome shotgun (WGS) entry which is preliminary data.</text>
</comment>
<dbReference type="FunFam" id="3.40.50.2000:FF:000043">
    <property type="entry name" value="UDP-N-acetylglucosamine 2-epimerase"/>
    <property type="match status" value="1"/>
</dbReference>
<evidence type="ECO:0000256" key="1">
    <source>
        <dbReference type="ARBA" id="ARBA00023235"/>
    </source>
</evidence>
<dbReference type="PANTHER" id="PTHR43174">
    <property type="entry name" value="UDP-N-ACETYLGLUCOSAMINE 2-EPIMERASE"/>
    <property type="match status" value="1"/>
</dbReference>
<evidence type="ECO:0000256" key="3">
    <source>
        <dbReference type="ARBA" id="ARBA00038858"/>
    </source>
</evidence>
<dbReference type="Pfam" id="PF02350">
    <property type="entry name" value="Epimerase_2"/>
    <property type="match status" value="1"/>
</dbReference>
<dbReference type="Gene3D" id="3.40.50.2000">
    <property type="entry name" value="Glycogen Phosphorylase B"/>
    <property type="match status" value="2"/>
</dbReference>
<evidence type="ECO:0000313" key="6">
    <source>
        <dbReference type="EMBL" id="HHS30279.1"/>
    </source>
</evidence>
<dbReference type="NCBIfam" id="TIGR00236">
    <property type="entry name" value="wecB"/>
    <property type="match status" value="1"/>
</dbReference>
<accession>A0A7V6DQJ0</accession>
<dbReference type="EC" id="5.1.3.14" evidence="3"/>
<sequence length="393" mass="44006">MKKILLIFGTRPEAIKMAPLALRLKAAGDFDVRIAVTAQHRQMLDQVLEIFAIVPDFDLDLMTQNQDLFDVTARVLLGLRDVLRLERPEMILVHGDTTTTLAAALAAYYCQIPVGHVEAGLRTRDKYRPYPEELNRHLTGVITDYHFAPTPWARDNLLAEGVPPERVWVTGNTVIDALRIIHRQVEGEKDAWLHDLAHKYSLALDDRRLILVTGHRRENFGEGFRNICLALRNLAEQYQDVHIIYPVHLNPNVQGPVYEILGSSGQDIREAGAAWHTEMQGGGRLSLLPPLDYAPFVFLMSRSYLVLTDSGGIQEEAPALGKPVLVMRDVTERPEGVWAGTVKLVGPDRHRILAGVKELLDDENNYAAMARAKNPYGDGWAANRIVEVLASLL</sequence>
<dbReference type="SUPFAM" id="SSF53756">
    <property type="entry name" value="UDP-Glycosyltransferase/glycogen phosphorylase"/>
    <property type="match status" value="1"/>
</dbReference>
<dbReference type="InterPro" id="IPR003331">
    <property type="entry name" value="UDP_GlcNAc_Epimerase_2_dom"/>
</dbReference>
<feature type="domain" description="UDP-N-acetylglucosamine 2-epimerase" evidence="5">
    <location>
        <begin position="24"/>
        <end position="389"/>
    </location>
</feature>
<name>A0A7V6DQJ0_9BACT</name>
<dbReference type="InterPro" id="IPR029767">
    <property type="entry name" value="WecB-like"/>
</dbReference>
<comment type="similarity">
    <text evidence="2 4">Belongs to the UDP-N-acetylglucosamine 2-epimerase family.</text>
</comment>
<dbReference type="AlphaFoldDB" id="A0A7V6DQJ0"/>
<evidence type="ECO:0000256" key="4">
    <source>
        <dbReference type="RuleBase" id="RU003513"/>
    </source>
</evidence>
<evidence type="ECO:0000256" key="2">
    <source>
        <dbReference type="ARBA" id="ARBA00038209"/>
    </source>
</evidence>
<protein>
    <recommendedName>
        <fullName evidence="3">UDP-N-acetylglucosamine 2-epimerase (non-hydrolyzing)</fullName>
        <ecNumber evidence="3">5.1.3.14</ecNumber>
    </recommendedName>
</protein>
<proteinExistence type="inferred from homology"/>
<dbReference type="PANTHER" id="PTHR43174:SF2">
    <property type="entry name" value="UDP-N-ACETYLGLUCOSAMINE 2-EPIMERASE"/>
    <property type="match status" value="1"/>
</dbReference>
<organism evidence="6">
    <name type="scientific">Desulfobacca acetoxidans</name>
    <dbReference type="NCBI Taxonomy" id="60893"/>
    <lineage>
        <taxon>Bacteria</taxon>
        <taxon>Pseudomonadati</taxon>
        <taxon>Thermodesulfobacteriota</taxon>
        <taxon>Desulfobaccia</taxon>
        <taxon>Desulfobaccales</taxon>
        <taxon>Desulfobaccaceae</taxon>
        <taxon>Desulfobacca</taxon>
    </lineage>
</organism>
<keyword evidence="1 4" id="KW-0413">Isomerase</keyword>
<gene>
    <name evidence="6" type="ORF">ENV52_11335</name>
</gene>